<dbReference type="GO" id="GO:0000160">
    <property type="term" value="P:phosphorelay signal transduction system"/>
    <property type="evidence" value="ECO:0007669"/>
    <property type="project" value="InterPro"/>
</dbReference>
<evidence type="ECO:0000313" key="8">
    <source>
        <dbReference type="EMBL" id="MBA0086978.1"/>
    </source>
</evidence>
<name>A0A7V8NT51_9BACT</name>
<dbReference type="Pfam" id="PF00072">
    <property type="entry name" value="Response_reg"/>
    <property type="match status" value="1"/>
</dbReference>
<keyword evidence="1 5" id="KW-0597">Phosphoprotein</keyword>
<evidence type="ECO:0000256" key="1">
    <source>
        <dbReference type="ARBA" id="ARBA00022553"/>
    </source>
</evidence>
<keyword evidence="2" id="KW-0805">Transcription regulation</keyword>
<keyword evidence="3" id="KW-0238">DNA-binding</keyword>
<evidence type="ECO:0000259" key="6">
    <source>
        <dbReference type="PROSITE" id="PS50043"/>
    </source>
</evidence>
<dbReference type="GO" id="GO:0006355">
    <property type="term" value="P:regulation of DNA-templated transcription"/>
    <property type="evidence" value="ECO:0007669"/>
    <property type="project" value="InterPro"/>
</dbReference>
<dbReference type="PRINTS" id="PR00038">
    <property type="entry name" value="HTHLUXR"/>
</dbReference>
<feature type="modified residue" description="4-aspartylphosphate" evidence="5">
    <location>
        <position position="55"/>
    </location>
</feature>
<evidence type="ECO:0000256" key="2">
    <source>
        <dbReference type="ARBA" id="ARBA00023015"/>
    </source>
</evidence>
<dbReference type="GO" id="GO:0003677">
    <property type="term" value="F:DNA binding"/>
    <property type="evidence" value="ECO:0007669"/>
    <property type="project" value="UniProtKB-KW"/>
</dbReference>
<dbReference type="SUPFAM" id="SSF52172">
    <property type="entry name" value="CheY-like"/>
    <property type="match status" value="1"/>
</dbReference>
<evidence type="ECO:0000256" key="5">
    <source>
        <dbReference type="PROSITE-ProRule" id="PRU00169"/>
    </source>
</evidence>
<keyword evidence="9" id="KW-1185">Reference proteome</keyword>
<dbReference type="SMART" id="SM00448">
    <property type="entry name" value="REC"/>
    <property type="match status" value="1"/>
</dbReference>
<dbReference type="InterPro" id="IPR058245">
    <property type="entry name" value="NreC/VraR/RcsB-like_REC"/>
</dbReference>
<evidence type="ECO:0000259" key="7">
    <source>
        <dbReference type="PROSITE" id="PS50110"/>
    </source>
</evidence>
<sequence>MSTRILLADDHTLMRQGLRHILESRSEFNIVAEASSGIEAVEAARHHKPDVAIIDVAMKEMNGIEATTQILKHSPGTAVLILSMYSDERYVLRAVKAGARGYLLKNSAGEELIQAIHAVEKGLAFFSPAVAEIFHDGLARLKDVHQAQDRFELLTDRERQIYQLLAEGNSNKDIANRLNLSLHTVETHRWRIMEKLDLHSTAELVLSAVRRGVVS</sequence>
<dbReference type="AlphaFoldDB" id="A0A7V8NT51"/>
<dbReference type="PROSITE" id="PS50110">
    <property type="entry name" value="RESPONSE_REGULATORY"/>
    <property type="match status" value="1"/>
</dbReference>
<dbReference type="Proteomes" id="UP000567293">
    <property type="component" value="Unassembled WGS sequence"/>
</dbReference>
<feature type="domain" description="HTH luxR-type" evidence="6">
    <location>
        <begin position="147"/>
        <end position="212"/>
    </location>
</feature>
<dbReference type="SMART" id="SM00421">
    <property type="entry name" value="HTH_LUXR"/>
    <property type="match status" value="1"/>
</dbReference>
<dbReference type="EMBL" id="JACDQQ010001768">
    <property type="protein sequence ID" value="MBA0086978.1"/>
    <property type="molecule type" value="Genomic_DNA"/>
</dbReference>
<evidence type="ECO:0000313" key="9">
    <source>
        <dbReference type="Proteomes" id="UP000567293"/>
    </source>
</evidence>
<organism evidence="8 9">
    <name type="scientific">Candidatus Acidiferrum panamense</name>
    <dbReference type="NCBI Taxonomy" id="2741543"/>
    <lineage>
        <taxon>Bacteria</taxon>
        <taxon>Pseudomonadati</taxon>
        <taxon>Acidobacteriota</taxon>
        <taxon>Terriglobia</taxon>
        <taxon>Candidatus Acidiferrales</taxon>
        <taxon>Candidatus Acidiferrum</taxon>
    </lineage>
</organism>
<dbReference type="InterPro" id="IPR039420">
    <property type="entry name" value="WalR-like"/>
</dbReference>
<evidence type="ECO:0000256" key="4">
    <source>
        <dbReference type="ARBA" id="ARBA00023163"/>
    </source>
</evidence>
<dbReference type="InterPro" id="IPR011006">
    <property type="entry name" value="CheY-like_superfamily"/>
</dbReference>
<gene>
    <name evidence="8" type="ORF">HRJ53_18505</name>
</gene>
<dbReference type="InterPro" id="IPR001789">
    <property type="entry name" value="Sig_transdc_resp-reg_receiver"/>
</dbReference>
<dbReference type="CDD" id="cd06170">
    <property type="entry name" value="LuxR_C_like"/>
    <property type="match status" value="1"/>
</dbReference>
<dbReference type="SUPFAM" id="SSF46894">
    <property type="entry name" value="C-terminal effector domain of the bipartite response regulators"/>
    <property type="match status" value="1"/>
</dbReference>
<keyword evidence="4" id="KW-0804">Transcription</keyword>
<comment type="caution">
    <text evidence="8">The sequence shown here is derived from an EMBL/GenBank/DDBJ whole genome shotgun (WGS) entry which is preliminary data.</text>
</comment>
<accession>A0A7V8NT51</accession>
<dbReference type="Gene3D" id="3.40.50.2300">
    <property type="match status" value="1"/>
</dbReference>
<dbReference type="PROSITE" id="PS50043">
    <property type="entry name" value="HTH_LUXR_2"/>
    <property type="match status" value="1"/>
</dbReference>
<protein>
    <submittedName>
        <fullName evidence="8">Response regulator transcription factor</fullName>
    </submittedName>
</protein>
<evidence type="ECO:0000256" key="3">
    <source>
        <dbReference type="ARBA" id="ARBA00023125"/>
    </source>
</evidence>
<dbReference type="CDD" id="cd17535">
    <property type="entry name" value="REC_NarL-like"/>
    <property type="match status" value="1"/>
</dbReference>
<dbReference type="InterPro" id="IPR016032">
    <property type="entry name" value="Sig_transdc_resp-reg_C-effctor"/>
</dbReference>
<dbReference type="InterPro" id="IPR000792">
    <property type="entry name" value="Tscrpt_reg_LuxR_C"/>
</dbReference>
<dbReference type="PROSITE" id="PS00622">
    <property type="entry name" value="HTH_LUXR_1"/>
    <property type="match status" value="1"/>
</dbReference>
<reference evidence="8" key="1">
    <citation type="submission" date="2020-06" db="EMBL/GenBank/DDBJ databases">
        <title>Legume-microbial interactions unlock mineral nutrients during tropical forest succession.</title>
        <authorList>
            <person name="Epihov D.Z."/>
        </authorList>
    </citation>
    <scope>NUCLEOTIDE SEQUENCE [LARGE SCALE GENOMIC DNA]</scope>
    <source>
        <strain evidence="8">Pan2503</strain>
    </source>
</reference>
<feature type="domain" description="Response regulatory" evidence="7">
    <location>
        <begin position="4"/>
        <end position="120"/>
    </location>
</feature>
<proteinExistence type="predicted"/>
<dbReference type="PANTHER" id="PTHR43214:SF41">
    <property type="entry name" value="NITRATE_NITRITE RESPONSE REGULATOR PROTEIN NARP"/>
    <property type="match status" value="1"/>
</dbReference>
<dbReference type="Pfam" id="PF00196">
    <property type="entry name" value="GerE"/>
    <property type="match status" value="1"/>
</dbReference>
<dbReference type="PANTHER" id="PTHR43214">
    <property type="entry name" value="TWO-COMPONENT RESPONSE REGULATOR"/>
    <property type="match status" value="1"/>
</dbReference>